<name>A0ABS5U6W5_9BACT</name>
<dbReference type="EMBL" id="JAHDYS010000005">
    <property type="protein sequence ID" value="MBT1071411.1"/>
    <property type="molecule type" value="Genomic_DNA"/>
</dbReference>
<dbReference type="Pfam" id="PF22613">
    <property type="entry name" value="Transketolase_C_1"/>
    <property type="match status" value="1"/>
</dbReference>
<dbReference type="SUPFAM" id="SSF52518">
    <property type="entry name" value="Thiamin diphosphate-binding fold (THDP-binding)"/>
    <property type="match status" value="2"/>
</dbReference>
<evidence type="ECO:0000313" key="13">
    <source>
        <dbReference type="Proteomes" id="UP000784128"/>
    </source>
</evidence>
<accession>A0ABS5U6W5</accession>
<gene>
    <name evidence="12" type="primary">tkt</name>
    <name evidence="12" type="ORF">KJB30_06435</name>
</gene>
<evidence type="ECO:0000256" key="3">
    <source>
        <dbReference type="ARBA" id="ARBA00013152"/>
    </source>
</evidence>
<dbReference type="InterPro" id="IPR005478">
    <property type="entry name" value="Transketolase_bac-like"/>
</dbReference>
<keyword evidence="7 10" id="KW-0786">Thiamine pyrophosphate</keyword>
<sequence length="695" mass="75778">MTEELSKTFAPDALDDLCINTIRFLAVDAVQKANSGHPGMPMGAAPMAYVLWTRFLKHNPANTGWFDRDRFVLSAGHGSMLLYALLHLTGYDLPLAEIERFRQWGSMTPGHPEREVKPGIETTTGPLGQGFGNAVGMAIAEAWLAARYNRPNFDLINHFTYCVVGDGDLMEGVASEAASLAGHLRLGKLICLYDDNRITLAAGTDLAFTEDRAARFAAYGWHVQTVDKGNDLVAIHAALEAAQAETGRPSIILVRTHIGYGSPNLQDTFEAHGSPLGAEEVRLTKERLGWPVEPLFYVPEAALRHFRRAVESGRQTESIWNERLAQYTREFPEAGAELCRVMSAELPSGWDVETPHFDPTTKGIATRVAAGKVMNAFASRIPQLIGGSADLNSSTHTALKEQGDFQSPALQPGDRQGAVGGVWDYSGRNIHFGVREHGMGAIMNGMAAHGGTIPFGSTFLTFSDYLRPSLRLAALMGLHVIHVFTHDSIGLGEDGPTHQPVEHLAALRAIPNLVVIRPGDANEAAVAWQVALEMNNLPIALILTRQNIPILDRNSCAPAVGLWRGGYILCGLADEIPDLILIATGSELHLAVSAREKLGEEGIRVRVVSLPSWELFDEQPKEYRDQVLPPQVTKRLAIEAGCSQGWHRFIGMEGDIIAVDHFGASAPGEVVMREFGFTVEHVCERALRLLERGTQ</sequence>
<dbReference type="InterPro" id="IPR005475">
    <property type="entry name" value="Transketolase-like_Pyr-bd"/>
</dbReference>
<protein>
    <recommendedName>
        <fullName evidence="3 9">Transketolase</fullName>
        <ecNumber evidence="3 9">2.2.1.1</ecNumber>
    </recommendedName>
</protein>
<dbReference type="RefSeq" id="WP_214297145.1">
    <property type="nucleotide sequence ID" value="NZ_JAHDYS010000005.1"/>
</dbReference>
<evidence type="ECO:0000256" key="10">
    <source>
        <dbReference type="RuleBase" id="RU004996"/>
    </source>
</evidence>
<feature type="domain" description="Transketolase-like pyrimidine-binding" evidence="11">
    <location>
        <begin position="364"/>
        <end position="550"/>
    </location>
</feature>
<dbReference type="Gene3D" id="3.40.50.970">
    <property type="match status" value="2"/>
</dbReference>
<dbReference type="InterPro" id="IPR033247">
    <property type="entry name" value="Transketolase_fam"/>
</dbReference>
<evidence type="ECO:0000256" key="8">
    <source>
        <dbReference type="ARBA" id="ARBA00049473"/>
    </source>
</evidence>
<evidence type="ECO:0000256" key="1">
    <source>
        <dbReference type="ARBA" id="ARBA00007131"/>
    </source>
</evidence>
<evidence type="ECO:0000259" key="11">
    <source>
        <dbReference type="SMART" id="SM00861"/>
    </source>
</evidence>
<evidence type="ECO:0000256" key="7">
    <source>
        <dbReference type="ARBA" id="ARBA00023052"/>
    </source>
</evidence>
<dbReference type="CDD" id="cd07033">
    <property type="entry name" value="TPP_PYR_DXS_TK_like"/>
    <property type="match status" value="1"/>
</dbReference>
<dbReference type="Gene3D" id="3.40.50.920">
    <property type="match status" value="1"/>
</dbReference>
<dbReference type="NCBIfam" id="TIGR00232">
    <property type="entry name" value="tktlase_bact"/>
    <property type="match status" value="1"/>
</dbReference>
<dbReference type="PANTHER" id="PTHR43522:SF2">
    <property type="entry name" value="TRANSKETOLASE 1-RELATED"/>
    <property type="match status" value="1"/>
</dbReference>
<keyword evidence="10" id="KW-0106">Calcium</keyword>
<comment type="caution">
    <text evidence="12">The sequence shown here is derived from an EMBL/GenBank/DDBJ whole genome shotgun (WGS) entry which is preliminary data.</text>
</comment>
<dbReference type="Pfam" id="PF00456">
    <property type="entry name" value="Transketolase_N"/>
    <property type="match status" value="1"/>
</dbReference>
<comment type="cofactor">
    <cofactor evidence="10">
        <name>Mg(2+)</name>
        <dbReference type="ChEBI" id="CHEBI:18420"/>
    </cofactor>
    <cofactor evidence="10">
        <name>Ca(2+)</name>
        <dbReference type="ChEBI" id="CHEBI:29108"/>
    </cofactor>
    <cofactor evidence="10">
        <name>Mn(2+)</name>
        <dbReference type="ChEBI" id="CHEBI:29035"/>
    </cofactor>
    <cofactor evidence="10">
        <name>Co(2+)</name>
        <dbReference type="ChEBI" id="CHEBI:48828"/>
    </cofactor>
    <text evidence="10">Binds 1 Mg(2+) ion per subunit. Can also utilize other divalent metal cations, such as Ca(2+), Mn(2+) and Co(2+).</text>
</comment>
<keyword evidence="6 10" id="KW-0460">Magnesium</keyword>
<dbReference type="SUPFAM" id="SSF52922">
    <property type="entry name" value="TK C-terminal domain-like"/>
    <property type="match status" value="1"/>
</dbReference>
<dbReference type="InterPro" id="IPR005474">
    <property type="entry name" value="Transketolase_N"/>
</dbReference>
<comment type="cofactor">
    <cofactor evidence="10">
        <name>thiamine diphosphate</name>
        <dbReference type="ChEBI" id="CHEBI:58937"/>
    </cofactor>
    <text evidence="10">Binds 1 thiamine pyrophosphate per subunit.</text>
</comment>
<dbReference type="Proteomes" id="UP000784128">
    <property type="component" value="Unassembled WGS sequence"/>
</dbReference>
<evidence type="ECO:0000256" key="5">
    <source>
        <dbReference type="ARBA" id="ARBA00022723"/>
    </source>
</evidence>
<comment type="similarity">
    <text evidence="1 10">Belongs to the transketolase family.</text>
</comment>
<proteinExistence type="inferred from homology"/>
<dbReference type="PANTHER" id="PTHR43522">
    <property type="entry name" value="TRANSKETOLASE"/>
    <property type="match status" value="1"/>
</dbReference>
<keyword evidence="13" id="KW-1185">Reference proteome</keyword>
<dbReference type="PROSITE" id="PS00802">
    <property type="entry name" value="TRANSKETOLASE_2"/>
    <property type="match status" value="1"/>
</dbReference>
<keyword evidence="4 10" id="KW-0808">Transferase</keyword>
<dbReference type="Pfam" id="PF02779">
    <property type="entry name" value="Transket_pyr"/>
    <property type="match status" value="1"/>
</dbReference>
<reference evidence="12 13" key="1">
    <citation type="submission" date="2021-05" db="EMBL/GenBank/DDBJ databases">
        <title>The draft genome of Geobacter chapellei DSM 13688.</title>
        <authorList>
            <person name="Xu Z."/>
            <person name="Masuda Y."/>
            <person name="Itoh H."/>
            <person name="Senoo K."/>
        </authorList>
    </citation>
    <scope>NUCLEOTIDE SEQUENCE [LARGE SCALE GENOMIC DNA]</scope>
    <source>
        <strain evidence="12 13">DSM 13688</strain>
    </source>
</reference>
<organism evidence="12 13">
    <name type="scientific">Pelotalea chapellei</name>
    <dbReference type="NCBI Taxonomy" id="44671"/>
    <lineage>
        <taxon>Bacteria</taxon>
        <taxon>Pseudomonadati</taxon>
        <taxon>Thermodesulfobacteriota</taxon>
        <taxon>Desulfuromonadia</taxon>
        <taxon>Geobacterales</taxon>
        <taxon>Geobacteraceae</taxon>
        <taxon>Pelotalea</taxon>
    </lineage>
</organism>
<evidence type="ECO:0000256" key="6">
    <source>
        <dbReference type="ARBA" id="ARBA00022842"/>
    </source>
</evidence>
<evidence type="ECO:0000256" key="4">
    <source>
        <dbReference type="ARBA" id="ARBA00022679"/>
    </source>
</evidence>
<dbReference type="SMART" id="SM00861">
    <property type="entry name" value="Transket_pyr"/>
    <property type="match status" value="1"/>
</dbReference>
<dbReference type="PROSITE" id="PS00801">
    <property type="entry name" value="TRANSKETOLASE_1"/>
    <property type="match status" value="1"/>
</dbReference>
<comment type="subunit">
    <text evidence="2 10">Homodimer.</text>
</comment>
<comment type="function">
    <text evidence="10">Catalyzes the transfer of a two-carbon ketol group from a ketose donor to an aldose acceptor, via a covalent intermediate with the cofactor thiamine pyrophosphate.</text>
</comment>
<dbReference type="InterPro" id="IPR049557">
    <property type="entry name" value="Transketolase_CS"/>
</dbReference>
<dbReference type="CDD" id="cd02012">
    <property type="entry name" value="TPP_TK"/>
    <property type="match status" value="1"/>
</dbReference>
<dbReference type="InterPro" id="IPR020826">
    <property type="entry name" value="Transketolase_BS"/>
</dbReference>
<comment type="catalytic activity">
    <reaction evidence="8 10">
        <text>D-sedoheptulose 7-phosphate + D-glyceraldehyde 3-phosphate = aldehydo-D-ribose 5-phosphate + D-xylulose 5-phosphate</text>
        <dbReference type="Rhea" id="RHEA:10508"/>
        <dbReference type="ChEBI" id="CHEBI:57483"/>
        <dbReference type="ChEBI" id="CHEBI:57737"/>
        <dbReference type="ChEBI" id="CHEBI:58273"/>
        <dbReference type="ChEBI" id="CHEBI:59776"/>
        <dbReference type="EC" id="2.2.1.1"/>
    </reaction>
</comment>
<keyword evidence="5 10" id="KW-0479">Metal-binding</keyword>
<dbReference type="InterPro" id="IPR055152">
    <property type="entry name" value="Transketolase-like_C_2"/>
</dbReference>
<evidence type="ECO:0000313" key="12">
    <source>
        <dbReference type="EMBL" id="MBT1071411.1"/>
    </source>
</evidence>
<dbReference type="GO" id="GO:0004802">
    <property type="term" value="F:transketolase activity"/>
    <property type="evidence" value="ECO:0007669"/>
    <property type="project" value="UniProtKB-EC"/>
</dbReference>
<evidence type="ECO:0000256" key="2">
    <source>
        <dbReference type="ARBA" id="ARBA00011738"/>
    </source>
</evidence>
<dbReference type="InterPro" id="IPR029061">
    <property type="entry name" value="THDP-binding"/>
</dbReference>
<dbReference type="EC" id="2.2.1.1" evidence="3 9"/>
<evidence type="ECO:0000256" key="9">
    <source>
        <dbReference type="NCBIfam" id="TIGR00232"/>
    </source>
</evidence>
<dbReference type="InterPro" id="IPR009014">
    <property type="entry name" value="Transketo_C/PFOR_II"/>
</dbReference>